<evidence type="ECO:0000313" key="1">
    <source>
        <dbReference type="Proteomes" id="UP000887565"/>
    </source>
</evidence>
<sequence length="538" mass="61676">MENYGEKITARDFYKESAVPLEETVLWSEVCVTLCKLPDGRPCTIGDFQVKFTDGGVCFQLTTRITTKEGAHVPNVPDCSLLRQMKCVDRQGGIYEETESSTLINTHVPPCIGECTIIDYDKELSYATFRDRSTFKNMLGDEKMKRIKRVYENGHESATLVNIIRKNDPQIEELQIIAAAYQNLIVDRKIVPPYGSILDKFLAKHPCLKNHFVVQTSAEYNSRSFLKSIFEQFNPQLFDQLIDNIQKLEIKLQLLNLDHLIHLAENVSQAYFEACSAQNDLLCGLSVIYDLIEVRKILSSKYNEIESIQKEFGDEFSRLVAIYRSQNDSKINQLLPNLENYTLFDDESNSTVMLISYLGHVTLCLKHLYQIYGRQLANGQPSFKTKDSYKSFLTDLRLANFTIHFFCNKKSGEDDENPKSGVSMINPKNDLSKITGYRKALAKNLIQELVNTNRSLNNLLKEARFNVTILSFLDELKILDDSTAKYESGVLQQSLYDMNMFSRLVKTYLNQTVNSRITKNMFYEDLVRLNAGFQQGMT</sequence>
<organism evidence="1 2">
    <name type="scientific">Romanomermis culicivorax</name>
    <name type="common">Nematode worm</name>
    <dbReference type="NCBI Taxonomy" id="13658"/>
    <lineage>
        <taxon>Eukaryota</taxon>
        <taxon>Metazoa</taxon>
        <taxon>Ecdysozoa</taxon>
        <taxon>Nematoda</taxon>
        <taxon>Enoplea</taxon>
        <taxon>Dorylaimia</taxon>
        <taxon>Mermithida</taxon>
        <taxon>Mermithoidea</taxon>
        <taxon>Mermithidae</taxon>
        <taxon>Romanomermis</taxon>
    </lineage>
</organism>
<protein>
    <submittedName>
        <fullName evidence="2">Uncharacterized protein</fullName>
    </submittedName>
</protein>
<evidence type="ECO:0000313" key="2">
    <source>
        <dbReference type="WBParaSite" id="nRc.2.0.1.t29338-RA"/>
    </source>
</evidence>
<dbReference type="Proteomes" id="UP000887565">
    <property type="component" value="Unplaced"/>
</dbReference>
<name>A0A915JTA0_ROMCU</name>
<dbReference type="AlphaFoldDB" id="A0A915JTA0"/>
<proteinExistence type="predicted"/>
<dbReference type="WBParaSite" id="nRc.2.0.1.t29338-RA">
    <property type="protein sequence ID" value="nRc.2.0.1.t29338-RA"/>
    <property type="gene ID" value="nRc.2.0.1.g29338"/>
</dbReference>
<reference evidence="2" key="1">
    <citation type="submission" date="2022-11" db="UniProtKB">
        <authorList>
            <consortium name="WormBaseParasite"/>
        </authorList>
    </citation>
    <scope>IDENTIFICATION</scope>
</reference>
<keyword evidence="1" id="KW-1185">Reference proteome</keyword>
<accession>A0A915JTA0</accession>